<dbReference type="InterPro" id="IPR001881">
    <property type="entry name" value="EGF-like_Ca-bd_dom"/>
</dbReference>
<evidence type="ECO:0000259" key="14">
    <source>
        <dbReference type="PROSITE" id="PS50041"/>
    </source>
</evidence>
<dbReference type="SUPFAM" id="SSF57196">
    <property type="entry name" value="EGF/Laminin"/>
    <property type="match status" value="3"/>
</dbReference>
<keyword evidence="8 13" id="KW-1133">Transmembrane helix</keyword>
<evidence type="ECO:0000313" key="16">
    <source>
        <dbReference type="Proteomes" id="UP000694523"/>
    </source>
</evidence>
<evidence type="ECO:0000256" key="13">
    <source>
        <dbReference type="SAM" id="Phobius"/>
    </source>
</evidence>
<evidence type="ECO:0000256" key="7">
    <source>
        <dbReference type="ARBA" id="ARBA00022734"/>
    </source>
</evidence>
<dbReference type="Pfam" id="PF07645">
    <property type="entry name" value="EGF_CA"/>
    <property type="match status" value="1"/>
</dbReference>
<dbReference type="InterPro" id="IPR001304">
    <property type="entry name" value="C-type_lectin-like"/>
</dbReference>
<reference evidence="15" key="1">
    <citation type="submission" date="2025-08" db="UniProtKB">
        <authorList>
            <consortium name="Ensembl"/>
        </authorList>
    </citation>
    <scope>IDENTIFICATION</scope>
</reference>
<evidence type="ECO:0000256" key="10">
    <source>
        <dbReference type="ARBA" id="ARBA00023157"/>
    </source>
</evidence>
<keyword evidence="4" id="KW-0597">Phosphoprotein</keyword>
<dbReference type="SMART" id="SM00179">
    <property type="entry name" value="EGF_CA"/>
    <property type="match status" value="2"/>
</dbReference>
<dbReference type="Pfam" id="PF00008">
    <property type="entry name" value="EGF"/>
    <property type="match status" value="1"/>
</dbReference>
<comment type="subcellular location">
    <subcellularLocation>
        <location evidence="1">Membrane</location>
        <topology evidence="1">Single-pass type I membrane protein</topology>
    </subcellularLocation>
</comment>
<dbReference type="PROSITE" id="PS50041">
    <property type="entry name" value="C_TYPE_LECTIN_2"/>
    <property type="match status" value="1"/>
</dbReference>
<evidence type="ECO:0000256" key="9">
    <source>
        <dbReference type="ARBA" id="ARBA00023136"/>
    </source>
</evidence>
<dbReference type="GO" id="GO:0030246">
    <property type="term" value="F:carbohydrate binding"/>
    <property type="evidence" value="ECO:0007669"/>
    <property type="project" value="UniProtKB-KW"/>
</dbReference>
<dbReference type="InterPro" id="IPR000742">
    <property type="entry name" value="EGF"/>
</dbReference>
<dbReference type="Proteomes" id="UP000694523">
    <property type="component" value="Unplaced"/>
</dbReference>
<evidence type="ECO:0000256" key="2">
    <source>
        <dbReference type="ARBA" id="ARBA00019822"/>
    </source>
</evidence>
<comment type="function">
    <text evidence="11">Endothelial cell receptor that plays a critical role in regulating several physiological processes including hemostasis, coagulation, fibrinolysis, inflammation, and angiogenesis. Acts as a cofactor for thrombin activation of protein C/PROC on the surface of vascular endothelial cells leading to initiation of the activated protein C anticoagulant pathway. Also accelerates the activation of the plasma carboxypeptidase B2/CPB2, which catalyzes removal of C-terminal basic amino acids from its substrates including kinins or anaphylatoxins leading to fibrinolysis inhibition. Plays critical protective roles in changing the cleavage specificity of protease-activated receptor 1/PAR1, inhibiting endothelial cell permeability and inflammation. Suppresses inflammation distinctly from its anticoagulant cofactor activity by sequestering HMGB1 thereby preventing it from engaging cellular receptors such as RAGE and contributing to the inflammatory response.</text>
</comment>
<keyword evidence="6" id="KW-0732">Signal</keyword>
<dbReference type="InterPro" id="IPR051505">
    <property type="entry name" value="C-type_lectin_domain"/>
</dbReference>
<dbReference type="AlphaFoldDB" id="A0A8C6U1A4"/>
<dbReference type="PANTHER" id="PTHR14789">
    <property type="entry name" value="CHONDROLECTIN VARIANT CHODLFDELTAE"/>
    <property type="match status" value="1"/>
</dbReference>
<comment type="subunit">
    <text evidence="12">Interacts with ITGAL, ITGAM and ITGB2. Interacts with thrombin/F2; this interaction switches the specificity of thrombin from a procoagulant to an anticoagulant and antifibrinolytic protease. Interacts with ANGP1 and ANGP2; these interactions significantly inhibit the generation of activated PC and TAFIa/CPB2 by the thrombin/thrombomodulin complex. Interacts with PF4; this interaction enhances generation of activated protein C. Interacts with HMGB1; this interaction inhibits HMGB1 inflammatory activity.</text>
</comment>
<dbReference type="GO" id="GO:0016020">
    <property type="term" value="C:membrane"/>
    <property type="evidence" value="ECO:0007669"/>
    <property type="project" value="UniProtKB-SubCell"/>
</dbReference>
<dbReference type="SMART" id="SM00181">
    <property type="entry name" value="EGF"/>
    <property type="match status" value="3"/>
</dbReference>
<keyword evidence="5 13" id="KW-0812">Transmembrane</keyword>
<evidence type="ECO:0000256" key="4">
    <source>
        <dbReference type="ARBA" id="ARBA00022553"/>
    </source>
</evidence>
<evidence type="ECO:0000256" key="6">
    <source>
        <dbReference type="ARBA" id="ARBA00022729"/>
    </source>
</evidence>
<keyword evidence="16" id="KW-1185">Reference proteome</keyword>
<evidence type="ECO:0000313" key="15">
    <source>
        <dbReference type="Ensembl" id="ENSNMLP00000028165.1"/>
    </source>
</evidence>
<evidence type="ECO:0000256" key="1">
    <source>
        <dbReference type="ARBA" id="ARBA00004479"/>
    </source>
</evidence>
<dbReference type="SUPFAM" id="SSF56436">
    <property type="entry name" value="C-type lectin-like"/>
    <property type="match status" value="1"/>
</dbReference>
<sequence>MAFLTPTSQTFHYNLHYNMAGPYSLTLKGIAINFWLALFSTGLERADSCRPHCTGSYCVTVQRLKVDFKSADEICRRSRGELLSLLPNDDILHTLDYGGYGDFWIGLSLPDRTCTNLSTPLRGYKWASASKNSDLSVNFWKSSAQVCSPRCVSTSFDLKWTERPCSQEIEGFLCRTDHEHACQVQELTDFFRSTTGCSDGPCEHECIEVKDGYRCACYKGYAPTSEDPRRCKIHCAHEKCPPVCDAIDNSVCSCADGFILNENMCEDIDECEMKVHECEQRCKNTYGSFRCLCSKGLSLKDQVKCVPSEDFDITTPIVPAFVKPAHKNSTLKGASLSTGEFIWLWICLAVLVIVFVCVVRWYALKRQKRVQQISTQQMTDTQGINTKC</sequence>
<dbReference type="GO" id="GO:0005509">
    <property type="term" value="F:calcium ion binding"/>
    <property type="evidence" value="ECO:0007669"/>
    <property type="project" value="InterPro"/>
</dbReference>
<accession>A0A8C6U1A4</accession>
<dbReference type="InterPro" id="IPR049883">
    <property type="entry name" value="NOTCH1_EGF-like"/>
</dbReference>
<proteinExistence type="predicted"/>
<dbReference type="InterPro" id="IPR016187">
    <property type="entry name" value="CTDL_fold"/>
</dbReference>
<keyword evidence="10" id="KW-1015">Disulfide bond</keyword>
<dbReference type="Pfam" id="PF09064">
    <property type="entry name" value="EGF_Tme5"/>
    <property type="match status" value="1"/>
</dbReference>
<keyword evidence="3" id="KW-0245">EGF-like domain</keyword>
<protein>
    <recommendedName>
        <fullName evidence="2">Thrombomodulin</fullName>
    </recommendedName>
</protein>
<dbReference type="Ensembl" id="ENSNMLT00000031454.1">
    <property type="protein sequence ID" value="ENSNMLP00000028165.1"/>
    <property type="gene ID" value="ENSNMLG00000017930.1"/>
</dbReference>
<dbReference type="Gene3D" id="2.10.25.10">
    <property type="entry name" value="Laminin"/>
    <property type="match status" value="3"/>
</dbReference>
<dbReference type="PROSITE" id="PS01187">
    <property type="entry name" value="EGF_CA"/>
    <property type="match status" value="1"/>
</dbReference>
<keyword evidence="7" id="KW-0430">Lectin</keyword>
<evidence type="ECO:0000256" key="8">
    <source>
        <dbReference type="ARBA" id="ARBA00022989"/>
    </source>
</evidence>
<feature type="transmembrane region" description="Helical" evidence="13">
    <location>
        <begin position="342"/>
        <end position="363"/>
    </location>
</feature>
<evidence type="ECO:0000256" key="11">
    <source>
        <dbReference type="ARBA" id="ARBA00045242"/>
    </source>
</evidence>
<dbReference type="GO" id="GO:0004888">
    <property type="term" value="F:transmembrane signaling receptor activity"/>
    <property type="evidence" value="ECO:0007669"/>
    <property type="project" value="InterPro"/>
</dbReference>
<dbReference type="InterPro" id="IPR016186">
    <property type="entry name" value="C-type_lectin-like/link_sf"/>
</dbReference>
<dbReference type="InterPro" id="IPR018097">
    <property type="entry name" value="EGF_Ca-bd_CS"/>
</dbReference>
<reference evidence="15" key="2">
    <citation type="submission" date="2025-09" db="UniProtKB">
        <authorList>
            <consortium name="Ensembl"/>
        </authorList>
    </citation>
    <scope>IDENTIFICATION</scope>
</reference>
<evidence type="ECO:0000256" key="12">
    <source>
        <dbReference type="ARBA" id="ARBA00046453"/>
    </source>
</evidence>
<keyword evidence="9 13" id="KW-0472">Membrane</keyword>
<organism evidence="15 16">
    <name type="scientific">Neogobius melanostomus</name>
    <name type="common">round goby</name>
    <dbReference type="NCBI Taxonomy" id="47308"/>
    <lineage>
        <taxon>Eukaryota</taxon>
        <taxon>Metazoa</taxon>
        <taxon>Chordata</taxon>
        <taxon>Craniata</taxon>
        <taxon>Vertebrata</taxon>
        <taxon>Euteleostomi</taxon>
        <taxon>Actinopterygii</taxon>
        <taxon>Neopterygii</taxon>
        <taxon>Teleostei</taxon>
        <taxon>Neoteleostei</taxon>
        <taxon>Acanthomorphata</taxon>
        <taxon>Gobiaria</taxon>
        <taxon>Gobiiformes</taxon>
        <taxon>Gobioidei</taxon>
        <taxon>Gobiidae</taxon>
        <taxon>Benthophilinae</taxon>
        <taxon>Neogobiini</taxon>
        <taxon>Neogobius</taxon>
    </lineage>
</organism>
<dbReference type="InterPro" id="IPR015149">
    <property type="entry name" value="Tme5_EGF-like"/>
</dbReference>
<dbReference type="Gene3D" id="3.10.100.10">
    <property type="entry name" value="Mannose-Binding Protein A, subunit A"/>
    <property type="match status" value="1"/>
</dbReference>
<evidence type="ECO:0000256" key="3">
    <source>
        <dbReference type="ARBA" id="ARBA00022536"/>
    </source>
</evidence>
<feature type="domain" description="C-type lectin" evidence="14">
    <location>
        <begin position="54"/>
        <end position="168"/>
    </location>
</feature>
<dbReference type="PANTHER" id="PTHR14789:SF9">
    <property type="entry name" value="THROMBOMODULIN"/>
    <property type="match status" value="1"/>
</dbReference>
<evidence type="ECO:0000256" key="5">
    <source>
        <dbReference type="ARBA" id="ARBA00022692"/>
    </source>
</evidence>
<name>A0A8C6U1A4_9GOBI</name>